<organism evidence="5 6">
    <name type="scientific">Mucilaginibacter straminoryzae</name>
    <dbReference type="NCBI Taxonomy" id="2932774"/>
    <lineage>
        <taxon>Bacteria</taxon>
        <taxon>Pseudomonadati</taxon>
        <taxon>Bacteroidota</taxon>
        <taxon>Sphingobacteriia</taxon>
        <taxon>Sphingobacteriales</taxon>
        <taxon>Sphingobacteriaceae</taxon>
        <taxon>Mucilaginibacter</taxon>
    </lineage>
</organism>
<accession>A0A9X2B9K1</accession>
<dbReference type="InterPro" id="IPR020568">
    <property type="entry name" value="Ribosomal_Su5_D2-typ_SF"/>
</dbReference>
<dbReference type="PANTHER" id="PTHR32039">
    <property type="entry name" value="MAGNESIUM-CHELATASE SUBUNIT CHLI"/>
    <property type="match status" value="1"/>
</dbReference>
<dbReference type="InterPro" id="IPR000523">
    <property type="entry name" value="Mg_chelatse_chII-like_cat_dom"/>
</dbReference>
<dbReference type="NCBIfam" id="TIGR00368">
    <property type="entry name" value="YifB family Mg chelatase-like AAA ATPase"/>
    <property type="match status" value="1"/>
</dbReference>
<dbReference type="InterPro" id="IPR045006">
    <property type="entry name" value="CHLI-like"/>
</dbReference>
<keyword evidence="3" id="KW-0067">ATP-binding</keyword>
<dbReference type="Gene3D" id="3.30.230.10">
    <property type="match status" value="1"/>
</dbReference>
<evidence type="ECO:0000313" key="5">
    <source>
        <dbReference type="EMBL" id="MCJ8210541.1"/>
    </source>
</evidence>
<dbReference type="PANTHER" id="PTHR32039:SF7">
    <property type="entry name" value="COMPETENCE PROTEIN COMM"/>
    <property type="match status" value="1"/>
</dbReference>
<dbReference type="PRINTS" id="PR01657">
    <property type="entry name" value="MCMFAMILY"/>
</dbReference>
<dbReference type="InterPro" id="IPR025158">
    <property type="entry name" value="Mg_chelat-rel_C"/>
</dbReference>
<dbReference type="SUPFAM" id="SSF52540">
    <property type="entry name" value="P-loop containing nucleoside triphosphate hydrolases"/>
    <property type="match status" value="1"/>
</dbReference>
<dbReference type="SMART" id="SM00382">
    <property type="entry name" value="AAA"/>
    <property type="match status" value="1"/>
</dbReference>
<dbReference type="InterPro" id="IPR004482">
    <property type="entry name" value="Mg_chelat-rel"/>
</dbReference>
<dbReference type="Proteomes" id="UP001139450">
    <property type="component" value="Unassembled WGS sequence"/>
</dbReference>
<dbReference type="RefSeq" id="WP_245130380.1">
    <property type="nucleotide sequence ID" value="NZ_JALJEJ010000005.1"/>
</dbReference>
<gene>
    <name evidence="5" type="ORF">MUY27_12555</name>
</gene>
<dbReference type="InterPro" id="IPR003593">
    <property type="entry name" value="AAA+_ATPase"/>
</dbReference>
<evidence type="ECO:0000259" key="4">
    <source>
        <dbReference type="SMART" id="SM00382"/>
    </source>
</evidence>
<dbReference type="EMBL" id="JALJEJ010000005">
    <property type="protein sequence ID" value="MCJ8210541.1"/>
    <property type="molecule type" value="Genomic_DNA"/>
</dbReference>
<dbReference type="Pfam" id="PF13335">
    <property type="entry name" value="Mg_chelatase_C"/>
    <property type="match status" value="1"/>
</dbReference>
<comment type="similarity">
    <text evidence="1">Belongs to the Mg-chelatase subunits D/I family. ComM subfamily.</text>
</comment>
<feature type="domain" description="AAA+ ATPase" evidence="4">
    <location>
        <begin position="213"/>
        <end position="396"/>
    </location>
</feature>
<evidence type="ECO:0000313" key="6">
    <source>
        <dbReference type="Proteomes" id="UP001139450"/>
    </source>
</evidence>
<evidence type="ECO:0000256" key="1">
    <source>
        <dbReference type="ARBA" id="ARBA00006354"/>
    </source>
</evidence>
<dbReference type="Gene3D" id="3.40.50.300">
    <property type="entry name" value="P-loop containing nucleotide triphosphate hydrolases"/>
    <property type="match status" value="1"/>
</dbReference>
<keyword evidence="2" id="KW-0547">Nucleotide-binding</keyword>
<name>A0A9X2B9K1_9SPHI</name>
<comment type="caution">
    <text evidence="5">The sequence shown here is derived from an EMBL/GenBank/DDBJ whole genome shotgun (WGS) entry which is preliminary data.</text>
</comment>
<dbReference type="InterPro" id="IPR001208">
    <property type="entry name" value="MCM_dom"/>
</dbReference>
<dbReference type="InterPro" id="IPR014721">
    <property type="entry name" value="Ribsml_uS5_D2-typ_fold_subgr"/>
</dbReference>
<dbReference type="Pfam" id="PF13541">
    <property type="entry name" value="ChlI"/>
    <property type="match status" value="1"/>
</dbReference>
<dbReference type="SUPFAM" id="SSF54211">
    <property type="entry name" value="Ribosomal protein S5 domain 2-like"/>
    <property type="match status" value="1"/>
</dbReference>
<evidence type="ECO:0000256" key="3">
    <source>
        <dbReference type="ARBA" id="ARBA00022840"/>
    </source>
</evidence>
<sequence length="512" mass="56088">MLVKTFGSAVYGIEATTITVEVNILPGTKYFIVGLPDNAVKESYFRIESALKSCNYKMPRQQVVVNMAPADIRKEGSAYDLTIATAILAASGQIEAEELDKYLIMGELSLDGTLQPIKGALPIAIQARKEGFKGFILPKQNAREAAIVNELDVYGIESIAQVAGFFNGDTKLEPVVVNTREEFYNSLSNYDSDFSEVKGQENIKRALEIAAAGGHNVILIGPPGAGKTMLAKRLPSILPPLSLYESLETTKIHSVAGKLSTADALVTVRPFRSPHHTISDVALVGGGGNPQPGEISLAHNGVLFLDELPEFKRSVLEVMRQPLEERRVTISRAKFTVDYPSSFMLIASMNPCPCGYYNHPEKECICPPGVVQKYLSKISGPLLDRIDLHVEVTPVNFSELSSERKAEASELIRERVIKARDIQIARFGDKPDLHANAQMSSQMVRDICKINAAGQNLLKKAMEKLGLSARAYDRILKVARTIADLAASEEIQLEHLAEAIHFRSLDREGWAG</sequence>
<protein>
    <submittedName>
        <fullName evidence="5">YifB family Mg chelatase-like AAA ATPase</fullName>
    </submittedName>
</protein>
<dbReference type="GO" id="GO:0005524">
    <property type="term" value="F:ATP binding"/>
    <property type="evidence" value="ECO:0007669"/>
    <property type="project" value="UniProtKB-KW"/>
</dbReference>
<reference evidence="5" key="1">
    <citation type="submission" date="2022-04" db="EMBL/GenBank/DDBJ databases">
        <title>Mucilaginibacter sp. RS28 isolated from freshwater.</title>
        <authorList>
            <person name="Ko S.-R."/>
        </authorList>
    </citation>
    <scope>NUCLEOTIDE SEQUENCE</scope>
    <source>
        <strain evidence="5">RS28</strain>
    </source>
</reference>
<keyword evidence="6" id="KW-1185">Reference proteome</keyword>
<dbReference type="GO" id="GO:0003677">
    <property type="term" value="F:DNA binding"/>
    <property type="evidence" value="ECO:0007669"/>
    <property type="project" value="InterPro"/>
</dbReference>
<dbReference type="AlphaFoldDB" id="A0A9X2B9K1"/>
<dbReference type="InterPro" id="IPR027417">
    <property type="entry name" value="P-loop_NTPase"/>
</dbReference>
<proteinExistence type="inferred from homology"/>
<dbReference type="Pfam" id="PF01078">
    <property type="entry name" value="Mg_chelatase"/>
    <property type="match status" value="1"/>
</dbReference>
<evidence type="ECO:0000256" key="2">
    <source>
        <dbReference type="ARBA" id="ARBA00022741"/>
    </source>
</evidence>